<dbReference type="InterPro" id="IPR036768">
    <property type="entry name" value="PolIII_chi_sf"/>
</dbReference>
<sequence>MARIDFHFNVNDKYEYACRLTRKIWSASAAGEPVRNIVMVGNTADLKKLDAVLWSFSPSDFLPHCFIDDEAAVDTPIVMTEDFASPSLANIPHADVLIHLGMNMPKDVATLVERFPRIVELVTVNEAERLAGRERYKAYRDLGHELFNFDQSKPESKS</sequence>
<protein>
    <submittedName>
        <fullName evidence="1">DNA polymerase III subunit chi</fullName>
    </submittedName>
</protein>
<evidence type="ECO:0000313" key="1">
    <source>
        <dbReference type="EMBL" id="AWW50117.1"/>
    </source>
</evidence>
<dbReference type="GO" id="GO:0003887">
    <property type="term" value="F:DNA-directed DNA polymerase activity"/>
    <property type="evidence" value="ECO:0007669"/>
    <property type="project" value="InterPro"/>
</dbReference>
<dbReference type="SUPFAM" id="SSF102400">
    <property type="entry name" value="DNA polymerase III chi subunit"/>
    <property type="match status" value="1"/>
</dbReference>
<dbReference type="EMBL" id="CP030085">
    <property type="protein sequence ID" value="AWW50117.1"/>
    <property type="molecule type" value="Genomic_DNA"/>
</dbReference>
<organism evidence="1 2">
    <name type="scientific">Polynucleobacter paneuropaeus</name>
    <dbReference type="NCBI Taxonomy" id="2527775"/>
    <lineage>
        <taxon>Bacteria</taxon>
        <taxon>Pseudomonadati</taxon>
        <taxon>Pseudomonadota</taxon>
        <taxon>Betaproteobacteria</taxon>
        <taxon>Burkholderiales</taxon>
        <taxon>Burkholderiaceae</taxon>
        <taxon>Polynucleobacter</taxon>
    </lineage>
</organism>
<accession>A0A2Z4JTJ0</accession>
<dbReference type="GO" id="GO:0032298">
    <property type="term" value="P:positive regulation of DNA-templated DNA replication initiation"/>
    <property type="evidence" value="ECO:0007669"/>
    <property type="project" value="TreeGrafter"/>
</dbReference>
<proteinExistence type="predicted"/>
<dbReference type="Gene3D" id="3.40.50.10110">
    <property type="entry name" value="DNA polymerase III subunit chi"/>
    <property type="match status" value="1"/>
</dbReference>
<evidence type="ECO:0000313" key="2">
    <source>
        <dbReference type="Proteomes" id="UP000248592"/>
    </source>
</evidence>
<dbReference type="Proteomes" id="UP000248592">
    <property type="component" value="Chromosome"/>
</dbReference>
<dbReference type="GeneID" id="66831792"/>
<dbReference type="AlphaFoldDB" id="A0A2Z4JTJ0"/>
<dbReference type="RefSeq" id="WP_112294848.1">
    <property type="nucleotide sequence ID" value="NZ_CBCSBS010000001.1"/>
</dbReference>
<dbReference type="PANTHER" id="PTHR38767">
    <property type="entry name" value="DNA POLYMERASE III SUBUNIT CHI"/>
    <property type="match status" value="1"/>
</dbReference>
<dbReference type="Pfam" id="PF04364">
    <property type="entry name" value="DNA_pol3_chi"/>
    <property type="match status" value="1"/>
</dbReference>
<gene>
    <name evidence="1" type="ORF">Pas1_06820</name>
</gene>
<dbReference type="InterPro" id="IPR007459">
    <property type="entry name" value="DNA_pol3_chi"/>
</dbReference>
<reference evidence="2" key="1">
    <citation type="submission" date="2018-06" db="EMBL/GenBank/DDBJ databases">
        <title>Description of a new Polynucleobacter species.</title>
        <authorList>
            <person name="Hahn M.W."/>
        </authorList>
    </citation>
    <scope>NUCLEOTIDE SEQUENCE [LARGE SCALE GENOMIC DNA]</scope>
    <source>
        <strain evidence="2">MG-25-Pas1-D2</strain>
    </source>
</reference>
<dbReference type="GO" id="GO:0006260">
    <property type="term" value="P:DNA replication"/>
    <property type="evidence" value="ECO:0007669"/>
    <property type="project" value="InterPro"/>
</dbReference>
<name>A0A2Z4JTJ0_9BURK</name>
<dbReference type="PANTHER" id="PTHR38767:SF1">
    <property type="entry name" value="DNA POLYMERASE III SUBUNIT CHI"/>
    <property type="match status" value="1"/>
</dbReference>
<dbReference type="GO" id="GO:0003677">
    <property type="term" value="F:DNA binding"/>
    <property type="evidence" value="ECO:0007669"/>
    <property type="project" value="InterPro"/>
</dbReference>